<comment type="caution">
    <text evidence="1">The sequence shown here is derived from an EMBL/GenBank/DDBJ whole genome shotgun (WGS) entry which is preliminary data.</text>
</comment>
<proteinExistence type="predicted"/>
<evidence type="ECO:0000313" key="2">
    <source>
        <dbReference type="Proteomes" id="UP001145114"/>
    </source>
</evidence>
<keyword evidence="2" id="KW-1185">Reference proteome</keyword>
<dbReference type="EMBL" id="JAMZIH010000004">
    <property type="protein sequence ID" value="KAJ1680371.1"/>
    <property type="molecule type" value="Genomic_DNA"/>
</dbReference>
<name>A0ACC1HXF8_9FUNG</name>
<evidence type="ECO:0000313" key="1">
    <source>
        <dbReference type="EMBL" id="KAJ1680371.1"/>
    </source>
</evidence>
<reference evidence="1" key="1">
    <citation type="submission" date="2022-06" db="EMBL/GenBank/DDBJ databases">
        <title>Phylogenomic reconstructions and comparative analyses of Kickxellomycotina fungi.</title>
        <authorList>
            <person name="Reynolds N.K."/>
            <person name="Stajich J.E."/>
            <person name="Barry K."/>
            <person name="Grigoriev I.V."/>
            <person name="Crous P."/>
            <person name="Smith M.E."/>
        </authorList>
    </citation>
    <scope>NUCLEOTIDE SEQUENCE</scope>
    <source>
        <strain evidence="1">RSA 2271</strain>
    </source>
</reference>
<gene>
    <name evidence="1" type="ORF">EV182_000153</name>
</gene>
<dbReference type="Proteomes" id="UP001145114">
    <property type="component" value="Unassembled WGS sequence"/>
</dbReference>
<accession>A0ACC1HXF8</accession>
<organism evidence="1 2">
    <name type="scientific">Spiromyces aspiralis</name>
    <dbReference type="NCBI Taxonomy" id="68401"/>
    <lineage>
        <taxon>Eukaryota</taxon>
        <taxon>Fungi</taxon>
        <taxon>Fungi incertae sedis</taxon>
        <taxon>Zoopagomycota</taxon>
        <taxon>Kickxellomycotina</taxon>
        <taxon>Kickxellomycetes</taxon>
        <taxon>Kickxellales</taxon>
        <taxon>Kickxellaceae</taxon>
        <taxon>Spiromyces</taxon>
    </lineage>
</organism>
<protein>
    <submittedName>
        <fullName evidence="1">Uncharacterized protein</fullName>
    </submittedName>
</protein>
<sequence length="110" mass="12106">MSSPSKFADSAEDIRKKYLELLVLTGDVLRPLYSQNFTGQPAQGRPNDIDTAALTAGIIKLEQRSRDELLLAELESLLPPGISLESPEAESIIIQELDKLMGSKRPKLDV</sequence>